<evidence type="ECO:0000256" key="10">
    <source>
        <dbReference type="ARBA" id="ARBA00022989"/>
    </source>
</evidence>
<dbReference type="EMBL" id="CADEPM010000012">
    <property type="protein sequence ID" value="CAB3411007.1"/>
    <property type="molecule type" value="Genomic_DNA"/>
</dbReference>
<name>A0A8S1FAV3_9PELO</name>
<dbReference type="PANTHER" id="PTHR23255:SF71">
    <property type="entry name" value="RECEPTOR PROTEIN SERINE_THREONINE KINASE"/>
    <property type="match status" value="1"/>
</dbReference>
<proteinExistence type="inferred from homology"/>
<dbReference type="GO" id="GO:0004675">
    <property type="term" value="F:transmembrane receptor protein serine/threonine kinase activity"/>
    <property type="evidence" value="ECO:0007669"/>
    <property type="project" value="UniProtKB-EC"/>
</dbReference>
<evidence type="ECO:0000259" key="18">
    <source>
        <dbReference type="PROSITE" id="PS51256"/>
    </source>
</evidence>
<comment type="similarity">
    <text evidence="2 14">Belongs to the protein kinase superfamily. TKL Ser/Thr protein kinase family. TGFB receptor subfamily.</text>
</comment>
<feature type="compositionally biased region" description="Low complexity" evidence="15">
    <location>
        <begin position="616"/>
        <end position="625"/>
    </location>
</feature>
<keyword evidence="9 13" id="KW-0067">ATP-binding</keyword>
<dbReference type="Gene3D" id="3.30.200.20">
    <property type="entry name" value="Phosphorylase Kinase, domain 1"/>
    <property type="match status" value="1"/>
</dbReference>
<dbReference type="Proteomes" id="UP000494206">
    <property type="component" value="Unassembled WGS sequence"/>
</dbReference>
<dbReference type="GO" id="GO:0046872">
    <property type="term" value="F:metal ion binding"/>
    <property type="evidence" value="ECO:0007669"/>
    <property type="project" value="UniProtKB-KW"/>
</dbReference>
<dbReference type="InterPro" id="IPR000333">
    <property type="entry name" value="TGFB_receptor"/>
</dbReference>
<dbReference type="PANTHER" id="PTHR23255">
    <property type="entry name" value="TRANSFORMING GROWTH FACTOR-BETA RECEPTOR TYPE I AND II"/>
    <property type="match status" value="1"/>
</dbReference>
<accession>A0A8S1FAV3</accession>
<dbReference type="InterPro" id="IPR045860">
    <property type="entry name" value="Snake_toxin-like_sf"/>
</dbReference>
<dbReference type="SMART" id="SM00467">
    <property type="entry name" value="GS"/>
    <property type="match status" value="1"/>
</dbReference>
<evidence type="ECO:0000313" key="20">
    <source>
        <dbReference type="Proteomes" id="UP000494206"/>
    </source>
</evidence>
<keyword evidence="12 14" id="KW-0675">Receptor</keyword>
<dbReference type="SUPFAM" id="SSF57302">
    <property type="entry name" value="Snake toxin-like"/>
    <property type="match status" value="1"/>
</dbReference>
<keyword evidence="6 16" id="KW-0732">Signal</keyword>
<dbReference type="Pfam" id="PF00069">
    <property type="entry name" value="Pkinase"/>
    <property type="match status" value="1"/>
</dbReference>
<dbReference type="SUPFAM" id="SSF56112">
    <property type="entry name" value="Protein kinase-like (PK-like)"/>
    <property type="match status" value="1"/>
</dbReference>
<feature type="binding site" evidence="13">
    <location>
        <position position="296"/>
    </location>
    <ligand>
        <name>ATP</name>
        <dbReference type="ChEBI" id="CHEBI:30616"/>
    </ligand>
</feature>
<gene>
    <name evidence="19" type="ORF">CBOVIS_LOCUS12449</name>
</gene>
<dbReference type="GO" id="GO:0071363">
    <property type="term" value="P:cellular response to growth factor stimulus"/>
    <property type="evidence" value="ECO:0007669"/>
    <property type="project" value="TreeGrafter"/>
</dbReference>
<dbReference type="PROSITE" id="PS50011">
    <property type="entry name" value="PROTEIN_KINASE_DOM"/>
    <property type="match status" value="1"/>
</dbReference>
<dbReference type="PROSITE" id="PS51256">
    <property type="entry name" value="GS"/>
    <property type="match status" value="1"/>
</dbReference>
<keyword evidence="14" id="KW-0464">Manganese</keyword>
<keyword evidence="5 14" id="KW-0812">Transmembrane</keyword>
<reference evidence="19 20" key="1">
    <citation type="submission" date="2020-04" db="EMBL/GenBank/DDBJ databases">
        <authorList>
            <person name="Laetsch R D."/>
            <person name="Stevens L."/>
            <person name="Kumar S."/>
            <person name="Blaxter L. M."/>
        </authorList>
    </citation>
    <scope>NUCLEOTIDE SEQUENCE [LARGE SCALE GENOMIC DNA]</scope>
</reference>
<evidence type="ECO:0000256" key="2">
    <source>
        <dbReference type="ARBA" id="ARBA00009605"/>
    </source>
</evidence>
<keyword evidence="11 14" id="KW-0472">Membrane</keyword>
<dbReference type="CDD" id="cd23586">
    <property type="entry name" value="TFP_LU_ECD_sma6"/>
    <property type="match status" value="1"/>
</dbReference>
<dbReference type="InterPro" id="IPR011009">
    <property type="entry name" value="Kinase-like_dom_sf"/>
</dbReference>
<evidence type="ECO:0000259" key="17">
    <source>
        <dbReference type="PROSITE" id="PS50011"/>
    </source>
</evidence>
<evidence type="ECO:0000256" key="14">
    <source>
        <dbReference type="RuleBase" id="RU361271"/>
    </source>
</evidence>
<evidence type="ECO:0000256" key="8">
    <source>
        <dbReference type="ARBA" id="ARBA00022777"/>
    </source>
</evidence>
<feature type="region of interest" description="Disordered" evidence="15">
    <location>
        <begin position="499"/>
        <end position="532"/>
    </location>
</feature>
<dbReference type="PROSITE" id="PS00107">
    <property type="entry name" value="PROTEIN_KINASE_ATP"/>
    <property type="match status" value="1"/>
</dbReference>
<organism evidence="19 20">
    <name type="scientific">Caenorhabditis bovis</name>
    <dbReference type="NCBI Taxonomy" id="2654633"/>
    <lineage>
        <taxon>Eukaryota</taxon>
        <taxon>Metazoa</taxon>
        <taxon>Ecdysozoa</taxon>
        <taxon>Nematoda</taxon>
        <taxon>Chromadorea</taxon>
        <taxon>Rhabditida</taxon>
        <taxon>Rhabditina</taxon>
        <taxon>Rhabditomorpha</taxon>
        <taxon>Rhabditoidea</taxon>
        <taxon>Rhabditidae</taxon>
        <taxon>Peloderinae</taxon>
        <taxon>Caenorhabditis</taxon>
    </lineage>
</organism>
<dbReference type="InterPro" id="IPR003605">
    <property type="entry name" value="GS_dom"/>
</dbReference>
<comment type="caution">
    <text evidence="19">The sequence shown here is derived from an EMBL/GenBank/DDBJ whole genome shotgun (WGS) entry which is preliminary data.</text>
</comment>
<comment type="catalytic activity">
    <reaction evidence="14">
        <text>L-threonyl-[receptor-protein] + ATP = O-phospho-L-threonyl-[receptor-protein] + ADP + H(+)</text>
        <dbReference type="Rhea" id="RHEA:44880"/>
        <dbReference type="Rhea" id="RHEA-COMP:11024"/>
        <dbReference type="Rhea" id="RHEA-COMP:11025"/>
        <dbReference type="ChEBI" id="CHEBI:15378"/>
        <dbReference type="ChEBI" id="CHEBI:30013"/>
        <dbReference type="ChEBI" id="CHEBI:30616"/>
        <dbReference type="ChEBI" id="CHEBI:61977"/>
        <dbReference type="ChEBI" id="CHEBI:456216"/>
        <dbReference type="EC" id="2.7.11.30"/>
    </reaction>
</comment>
<dbReference type="EC" id="2.7.11.30" evidence="14"/>
<comment type="cofactor">
    <cofactor evidence="14">
        <name>Mg(2+)</name>
        <dbReference type="ChEBI" id="CHEBI:18420"/>
    </cofactor>
    <cofactor evidence="14">
        <name>Mn(2+)</name>
        <dbReference type="ChEBI" id="CHEBI:29035"/>
    </cofactor>
</comment>
<feature type="chain" id="PRO_5035854032" description="Serine/threonine-protein kinase receptor" evidence="16">
    <location>
        <begin position="16"/>
        <end position="635"/>
    </location>
</feature>
<keyword evidence="20" id="KW-1185">Reference proteome</keyword>
<dbReference type="GO" id="GO:0005886">
    <property type="term" value="C:plasma membrane"/>
    <property type="evidence" value="ECO:0007669"/>
    <property type="project" value="TreeGrafter"/>
</dbReference>
<evidence type="ECO:0000256" key="9">
    <source>
        <dbReference type="ARBA" id="ARBA00022840"/>
    </source>
</evidence>
<evidence type="ECO:0000313" key="19">
    <source>
        <dbReference type="EMBL" id="CAB3411007.1"/>
    </source>
</evidence>
<evidence type="ECO:0000256" key="12">
    <source>
        <dbReference type="ARBA" id="ARBA00023170"/>
    </source>
</evidence>
<feature type="compositionally biased region" description="Polar residues" evidence="15">
    <location>
        <begin position="626"/>
        <end position="635"/>
    </location>
</feature>
<dbReference type="SMART" id="SM00220">
    <property type="entry name" value="S_TKc"/>
    <property type="match status" value="1"/>
</dbReference>
<evidence type="ECO:0000256" key="6">
    <source>
        <dbReference type="ARBA" id="ARBA00022729"/>
    </source>
</evidence>
<dbReference type="OrthoDB" id="69842at2759"/>
<evidence type="ECO:0000256" key="11">
    <source>
        <dbReference type="ARBA" id="ARBA00023136"/>
    </source>
</evidence>
<dbReference type="PROSITE" id="PS00108">
    <property type="entry name" value="PROTEIN_KINASE_ST"/>
    <property type="match status" value="1"/>
</dbReference>
<evidence type="ECO:0000256" key="13">
    <source>
        <dbReference type="PROSITE-ProRule" id="PRU10141"/>
    </source>
</evidence>
<feature type="signal peptide" evidence="16">
    <location>
        <begin position="1"/>
        <end position="15"/>
    </location>
</feature>
<evidence type="ECO:0000256" key="1">
    <source>
        <dbReference type="ARBA" id="ARBA00004479"/>
    </source>
</evidence>
<keyword evidence="7 13" id="KW-0547">Nucleotide-binding</keyword>
<dbReference type="InterPro" id="IPR000719">
    <property type="entry name" value="Prot_kinase_dom"/>
</dbReference>
<dbReference type="AlphaFoldDB" id="A0A8S1FAV3"/>
<evidence type="ECO:0000256" key="3">
    <source>
        <dbReference type="ARBA" id="ARBA00022527"/>
    </source>
</evidence>
<feature type="compositionally biased region" description="Low complexity" evidence="15">
    <location>
        <begin position="505"/>
        <end position="515"/>
    </location>
</feature>
<keyword evidence="14" id="KW-0460">Magnesium</keyword>
<keyword evidence="14" id="KW-0479">Metal-binding</keyword>
<keyword evidence="10 14" id="KW-1133">Transmembrane helix</keyword>
<feature type="domain" description="Protein kinase" evidence="17">
    <location>
        <begin position="269"/>
        <end position="595"/>
    </location>
</feature>
<sequence length="635" mass="72088">MHIHLLSPLLLLVAAEWDHYDDEDLALSIPADAVGVSGQFRKQVLKEMRVRNRLRDVPENRCYCTYGSPICDRNQTCVKHDHAACYHSVEEIYNRKERRMETWHKYGCASLERGSQGSHLTCNMWRSSHYSPRSIACCYEGNHCNRNIQPRPYANILEHGEACSGPATTTMVVVSDAPPANETYEVDLRVPHKTPIVIFASVFVFVLLIACILLTIYQCKTIDKKKKKKKIKGASTISTGMEGEKMLFEDSGSGSGQATLLQRTVRQDLTIIEKIGQGRYGEVRKAAYRGSIVAVKTFYTTDEDSWRNEREVYQTQMINHENILQFVAADIWSEEDSMTKMLIVTDYHELGSLSDYLRREVTLSTDEALRLIYSCMCGLDHIHHAVQGTGNYTKPEIAHRDIKSKNIIVKRAGVCCIADFGLALRCENNKITPEKFNVQVGTKRYMAPELLSKTLNPQDFSQFKMADIYSMALVMWEVARRVEDNSGIQVDIVNEVEQTRKKQSDSSGIGSSMNSLKAKPYSQPFDGSVENDPSFDEMRELVCVRGVRPPIEQAWINGSNFALKRLSELMGTNWHQNPQYRHTALKLKKEIHKLIEVMMNRNDENEATPLKKESSSDSGISQNSSNRTPNLYNDA</sequence>
<evidence type="ECO:0000256" key="7">
    <source>
        <dbReference type="ARBA" id="ARBA00022741"/>
    </source>
</evidence>
<protein>
    <recommendedName>
        <fullName evidence="14">Serine/threonine-protein kinase receptor</fullName>
        <ecNumber evidence="14">2.7.11.30</ecNumber>
    </recommendedName>
</protein>
<dbReference type="InterPro" id="IPR017441">
    <property type="entry name" value="Protein_kinase_ATP_BS"/>
</dbReference>
<evidence type="ECO:0000256" key="15">
    <source>
        <dbReference type="SAM" id="MobiDB-lite"/>
    </source>
</evidence>
<dbReference type="GO" id="GO:0043235">
    <property type="term" value="C:receptor complex"/>
    <property type="evidence" value="ECO:0007669"/>
    <property type="project" value="TreeGrafter"/>
</dbReference>
<keyword evidence="4 14" id="KW-0808">Transferase</keyword>
<evidence type="ECO:0000256" key="4">
    <source>
        <dbReference type="ARBA" id="ARBA00022679"/>
    </source>
</evidence>
<feature type="compositionally biased region" description="Basic and acidic residues" evidence="15">
    <location>
        <begin position="602"/>
        <end position="615"/>
    </location>
</feature>
<dbReference type="Gene3D" id="1.10.510.10">
    <property type="entry name" value="Transferase(Phosphotransferase) domain 1"/>
    <property type="match status" value="1"/>
</dbReference>
<comment type="subcellular location">
    <subcellularLocation>
        <location evidence="1 14">Membrane</location>
        <topology evidence="1 14">Single-pass type I membrane protein</topology>
    </subcellularLocation>
</comment>
<feature type="transmembrane region" description="Helical" evidence="14">
    <location>
        <begin position="196"/>
        <end position="219"/>
    </location>
</feature>
<evidence type="ECO:0000256" key="16">
    <source>
        <dbReference type="SAM" id="SignalP"/>
    </source>
</evidence>
<dbReference type="InterPro" id="IPR008271">
    <property type="entry name" value="Ser/Thr_kinase_AS"/>
</dbReference>
<evidence type="ECO:0000256" key="5">
    <source>
        <dbReference type="ARBA" id="ARBA00022692"/>
    </source>
</evidence>
<feature type="region of interest" description="Disordered" evidence="15">
    <location>
        <begin position="602"/>
        <end position="635"/>
    </location>
</feature>
<keyword evidence="3 14" id="KW-0723">Serine/threonine-protein kinase</keyword>
<feature type="domain" description="GS" evidence="18">
    <location>
        <begin position="238"/>
        <end position="268"/>
    </location>
</feature>
<keyword evidence="8 14" id="KW-0418">Kinase</keyword>
<dbReference type="FunFam" id="3.30.200.20:FF:000751">
    <property type="entry name" value="Receptor protein serine/threonine kinase"/>
    <property type="match status" value="1"/>
</dbReference>
<dbReference type="Gene3D" id="2.10.60.10">
    <property type="entry name" value="CD59"/>
    <property type="match status" value="1"/>
</dbReference>
<dbReference type="PRINTS" id="PR00653">
    <property type="entry name" value="ACTIVIN2R"/>
</dbReference>
<dbReference type="GO" id="GO:0005524">
    <property type="term" value="F:ATP binding"/>
    <property type="evidence" value="ECO:0007669"/>
    <property type="project" value="UniProtKB-UniRule"/>
</dbReference>